<dbReference type="InterPro" id="IPR011608">
    <property type="entry name" value="PRD"/>
</dbReference>
<dbReference type="PROSITE" id="PS51099">
    <property type="entry name" value="PTS_EIIB_TYPE_2"/>
    <property type="match status" value="1"/>
</dbReference>
<dbReference type="RefSeq" id="WP_103103271.1">
    <property type="nucleotide sequence ID" value="NZ_BDEC01000006.1"/>
</dbReference>
<dbReference type="GO" id="GO:0009401">
    <property type="term" value="P:phosphoenolpyruvate-dependent sugar phosphotransferase system"/>
    <property type="evidence" value="ECO:0007669"/>
    <property type="project" value="InterPro"/>
</dbReference>
<keyword evidence="10" id="KW-1185">Reference proteome</keyword>
<dbReference type="PROSITE" id="PS51094">
    <property type="entry name" value="PTS_EIIA_TYPE_2"/>
    <property type="match status" value="1"/>
</dbReference>
<dbReference type="Proteomes" id="UP000236214">
    <property type="component" value="Unassembled WGS sequence"/>
</dbReference>
<dbReference type="Gene3D" id="1.10.10.10">
    <property type="entry name" value="Winged helix-like DNA-binding domain superfamily/Winged helix DNA-binding domain"/>
    <property type="match status" value="1"/>
</dbReference>
<reference evidence="9 10" key="1">
    <citation type="submission" date="2016-05" db="EMBL/GenBank/DDBJ databases">
        <title>Whole genome sequencing of Tetragenococcus halophilus subsp. halophilus NISL 7118.</title>
        <authorList>
            <person name="Shiwa Y."/>
            <person name="Nishimura I."/>
            <person name="Yoshikawa H."/>
            <person name="Koyama Y."/>
            <person name="Oguma T."/>
        </authorList>
    </citation>
    <scope>NUCLEOTIDE SEQUENCE [LARGE SCALE GENOMIC DNA]</scope>
    <source>
        <strain evidence="9 10">NISL 7118</strain>
    </source>
</reference>
<dbReference type="InterPro" id="IPR013196">
    <property type="entry name" value="HTH_11"/>
</dbReference>
<dbReference type="GO" id="GO:0006355">
    <property type="term" value="P:regulation of DNA-templated transcription"/>
    <property type="evidence" value="ECO:0007669"/>
    <property type="project" value="InterPro"/>
</dbReference>
<dbReference type="InterPro" id="IPR036095">
    <property type="entry name" value="PTS_EIIB-like_sf"/>
</dbReference>
<dbReference type="PANTHER" id="PTHR30185:SF13">
    <property type="entry name" value="LICABCH OPERON REGULATOR-RELATED"/>
    <property type="match status" value="1"/>
</dbReference>
<dbReference type="AlphaFoldDB" id="A0A2H6CQW9"/>
<feature type="domain" description="PTS EIIB type-2" evidence="7">
    <location>
        <begin position="387"/>
        <end position="478"/>
    </location>
</feature>
<dbReference type="EMBL" id="BDEC01000006">
    <property type="protein sequence ID" value="GBD67371.1"/>
    <property type="molecule type" value="Genomic_DNA"/>
</dbReference>
<evidence type="ECO:0000256" key="2">
    <source>
        <dbReference type="ARBA" id="ARBA00022737"/>
    </source>
</evidence>
<dbReference type="Gene3D" id="3.40.50.2300">
    <property type="match status" value="1"/>
</dbReference>
<keyword evidence="3" id="KW-0805">Transcription regulation</keyword>
<dbReference type="InterPro" id="IPR016152">
    <property type="entry name" value="PTrfase/Anion_transptr"/>
</dbReference>
<dbReference type="SUPFAM" id="SSF55804">
    <property type="entry name" value="Phoshotransferase/anion transport protein"/>
    <property type="match status" value="1"/>
</dbReference>
<evidence type="ECO:0000313" key="9">
    <source>
        <dbReference type="EMBL" id="GBD67371.1"/>
    </source>
</evidence>
<evidence type="ECO:0000256" key="5">
    <source>
        <dbReference type="ARBA" id="ARBA00023163"/>
    </source>
</evidence>
<name>A0A2H6CQW9_TETHA</name>
<dbReference type="Pfam" id="PF00874">
    <property type="entry name" value="PRD"/>
    <property type="match status" value="1"/>
</dbReference>
<gene>
    <name evidence="9" type="ORF">TEHN7118_0177</name>
</gene>
<sequence>MLSVREREVLLCLEQAKDYLNLADIAKLVNISTRSVSRYIKSINEELKDEHIKIIFHHGKGYRIHSSDPQQLHEYLEALQVYGMTSIEKDILFSVLKAVNITIESLSRKLNYSEPTIAKKISSIRNYIQSYGLEFKSTPYYGLSISGSEDNIREIIVDNGFEYYGNQIRGVHEKIIDYQQFLKIKQSILHTLFSNSVVISDIDLNHLIVRVIVSIFRSEYSCLINLEKYVSVKPHNLNIIKKILQNITSLNGQDFPIEEIRYIATTSGFMAYNFNEKKNIDKELYDFVEMAIEKTANLTGHTLTKSSSFLEALSIHINILLHRSDYGTEIINPMLQEIKQKYPVEMNDAILLAQMIEEKYNIRVSEDEIGYLAVHLGIPHQEDNKKLSVVILCNYGLGTSQIIREKIQQDFQDLDVIAIYPLQYLDLALAQQSDLIISSVEIPDYHEDTPLIVIDNLFTDTLEQEIHRKIQNQKQKTHQSLSLMEESLFLHIRKKTKHDVLETMLSQIKKNRNIASMVLEEVLQREAISSTDIGNLVAIPHTISKGHFESCIAIGILEEPIQWGKERVQLVMMIIFNQGDVESVDMFRSLYQYFNSVKKVNHLIESHSFSDFIEILKDQEN</sequence>
<dbReference type="InterPro" id="IPR007737">
    <property type="entry name" value="Mga_HTH"/>
</dbReference>
<keyword evidence="2" id="KW-0677">Repeat</keyword>
<dbReference type="CDD" id="cd05568">
    <property type="entry name" value="PTS_IIB_bgl_like"/>
    <property type="match status" value="1"/>
</dbReference>
<dbReference type="Gene3D" id="3.40.930.10">
    <property type="entry name" value="Mannitol-specific EII, Chain A"/>
    <property type="match status" value="1"/>
</dbReference>
<protein>
    <submittedName>
        <fullName evidence="9">Uncharacterized protein</fullName>
    </submittedName>
</protein>
<evidence type="ECO:0000256" key="3">
    <source>
        <dbReference type="ARBA" id="ARBA00023015"/>
    </source>
</evidence>
<feature type="domain" description="PTS EIIA type-2" evidence="6">
    <location>
        <begin position="481"/>
        <end position="619"/>
    </location>
</feature>
<dbReference type="PROSITE" id="PS51372">
    <property type="entry name" value="PRD_2"/>
    <property type="match status" value="1"/>
</dbReference>
<dbReference type="SUPFAM" id="SSF52794">
    <property type="entry name" value="PTS system IIB component-like"/>
    <property type="match status" value="1"/>
</dbReference>
<evidence type="ECO:0000259" key="7">
    <source>
        <dbReference type="PROSITE" id="PS51099"/>
    </source>
</evidence>
<dbReference type="Pfam" id="PF08279">
    <property type="entry name" value="HTH_11"/>
    <property type="match status" value="1"/>
</dbReference>
<evidence type="ECO:0000259" key="8">
    <source>
        <dbReference type="PROSITE" id="PS51372"/>
    </source>
</evidence>
<evidence type="ECO:0000256" key="4">
    <source>
        <dbReference type="ARBA" id="ARBA00023159"/>
    </source>
</evidence>
<dbReference type="Pfam" id="PF00359">
    <property type="entry name" value="PTS_EIIA_2"/>
    <property type="match status" value="1"/>
</dbReference>
<dbReference type="InterPro" id="IPR002178">
    <property type="entry name" value="PTS_EIIA_type-2_dom"/>
</dbReference>
<dbReference type="InterPro" id="IPR036634">
    <property type="entry name" value="PRD_sf"/>
</dbReference>
<feature type="domain" description="PRD" evidence="8">
    <location>
        <begin position="279"/>
        <end position="386"/>
    </location>
</feature>
<dbReference type="InterPro" id="IPR013011">
    <property type="entry name" value="PTS_EIIB_2"/>
</dbReference>
<evidence type="ECO:0000256" key="1">
    <source>
        <dbReference type="ARBA" id="ARBA00022679"/>
    </source>
</evidence>
<evidence type="ECO:0000313" key="10">
    <source>
        <dbReference type="Proteomes" id="UP000236214"/>
    </source>
</evidence>
<dbReference type="Gene3D" id="1.10.1790.10">
    <property type="entry name" value="PRD domain"/>
    <property type="match status" value="1"/>
</dbReference>
<evidence type="ECO:0000259" key="6">
    <source>
        <dbReference type="PROSITE" id="PS51094"/>
    </source>
</evidence>
<keyword evidence="4" id="KW-0010">Activator</keyword>
<dbReference type="PANTHER" id="PTHR30185">
    <property type="entry name" value="CRYPTIC BETA-GLUCOSIDE BGL OPERON ANTITERMINATOR"/>
    <property type="match status" value="1"/>
</dbReference>
<keyword evidence="1" id="KW-0808">Transferase</keyword>
<dbReference type="InterPro" id="IPR050661">
    <property type="entry name" value="BglG_antiterminators"/>
</dbReference>
<proteinExistence type="predicted"/>
<comment type="caution">
    <text evidence="9">The sequence shown here is derived from an EMBL/GenBank/DDBJ whole genome shotgun (WGS) entry which is preliminary data.</text>
</comment>
<organism evidence="9 10">
    <name type="scientific">Tetragenococcus halophilus subsp. halophilus</name>
    <dbReference type="NCBI Taxonomy" id="1513897"/>
    <lineage>
        <taxon>Bacteria</taxon>
        <taxon>Bacillati</taxon>
        <taxon>Bacillota</taxon>
        <taxon>Bacilli</taxon>
        <taxon>Lactobacillales</taxon>
        <taxon>Enterococcaceae</taxon>
        <taxon>Tetragenococcus</taxon>
    </lineage>
</organism>
<dbReference type="Pfam" id="PF05043">
    <property type="entry name" value="Mga"/>
    <property type="match status" value="1"/>
</dbReference>
<accession>A0A2H6CQW9</accession>
<dbReference type="InterPro" id="IPR036388">
    <property type="entry name" value="WH-like_DNA-bd_sf"/>
</dbReference>
<dbReference type="GO" id="GO:0008982">
    <property type="term" value="F:protein-N(PI)-phosphohistidine-sugar phosphotransferase activity"/>
    <property type="evidence" value="ECO:0007669"/>
    <property type="project" value="InterPro"/>
</dbReference>
<dbReference type="SUPFAM" id="SSF63520">
    <property type="entry name" value="PTS-regulatory domain, PRD"/>
    <property type="match status" value="1"/>
</dbReference>
<keyword evidence="5" id="KW-0804">Transcription</keyword>